<comment type="caution">
    <text evidence="1">The sequence shown here is derived from an EMBL/GenBank/DDBJ whole genome shotgun (WGS) entry which is preliminary data.</text>
</comment>
<proteinExistence type="predicted"/>
<gene>
    <name evidence="1" type="ORF">Vadar_026477</name>
</gene>
<dbReference type="Proteomes" id="UP000828048">
    <property type="component" value="Chromosome 2"/>
</dbReference>
<evidence type="ECO:0000313" key="1">
    <source>
        <dbReference type="EMBL" id="KAH7835477.1"/>
    </source>
</evidence>
<organism evidence="1 2">
    <name type="scientific">Vaccinium darrowii</name>
    <dbReference type="NCBI Taxonomy" id="229202"/>
    <lineage>
        <taxon>Eukaryota</taxon>
        <taxon>Viridiplantae</taxon>
        <taxon>Streptophyta</taxon>
        <taxon>Embryophyta</taxon>
        <taxon>Tracheophyta</taxon>
        <taxon>Spermatophyta</taxon>
        <taxon>Magnoliopsida</taxon>
        <taxon>eudicotyledons</taxon>
        <taxon>Gunneridae</taxon>
        <taxon>Pentapetalae</taxon>
        <taxon>asterids</taxon>
        <taxon>Ericales</taxon>
        <taxon>Ericaceae</taxon>
        <taxon>Vaccinioideae</taxon>
        <taxon>Vaccinieae</taxon>
        <taxon>Vaccinium</taxon>
    </lineage>
</organism>
<accession>A0ACB7X458</accession>
<keyword evidence="2" id="KW-1185">Reference proteome</keyword>
<reference evidence="1 2" key="1">
    <citation type="journal article" date="2021" name="Hortic Res">
        <title>High-quality reference genome and annotation aids understanding of berry development for evergreen blueberry (Vaccinium darrowii).</title>
        <authorList>
            <person name="Yu J."/>
            <person name="Hulse-Kemp A.M."/>
            <person name="Babiker E."/>
            <person name="Staton M."/>
        </authorList>
    </citation>
    <scope>NUCLEOTIDE SEQUENCE [LARGE SCALE GENOMIC DNA]</scope>
    <source>
        <strain evidence="2">cv. NJ 8807/NJ 8810</strain>
        <tissue evidence="1">Young leaf</tissue>
    </source>
</reference>
<sequence length="486" mass="55581">MPGTYINIFFCNSVECFACYPVGLRNGCQGTFQTGGWKPLLHTSNPSMRSKEDEPRSRYRKYRRDRYARLTAEEKRKYIENVSRKKTLKSTGVNRTTCIDSIGQCFTPIPVLDLCDSEFEVQRIRPCSFCGARKFQYDTPNFCCYGGKVVLASPSAPEALHKLYTSQCDEEEEIAKEIITINQLRPYDRNWTIKITILRRGIVEPYSNSKGSGNMWKLILMDEQGTRIQAILFNDVIKQFEQTFLKENSYIIYDGLVKPVNAQYANVHKEFELILMNNTRVGNAKLEITLNNFSYEFTSFEDLQHAGHNDIVDVLGMVVNVEQLSLIKKTGGVGTMIKRNVTLLNSRSEVIILTLWGDLAKNEGEVLEHMSTEKPAIAVSKAKVTTYSAEKLVGCTISEFIGVLNKEGENNKFYKHLINCYGGRYMFFTRVDTANDKDRREGKVVVQEIFKQKESFEAEKESSEDKKESIVNLEETLPKAIKIERD</sequence>
<protein>
    <submittedName>
        <fullName evidence="1">Uncharacterized protein</fullName>
    </submittedName>
</protein>
<name>A0ACB7X458_9ERIC</name>
<evidence type="ECO:0000313" key="2">
    <source>
        <dbReference type="Proteomes" id="UP000828048"/>
    </source>
</evidence>
<dbReference type="EMBL" id="CM037152">
    <property type="protein sequence ID" value="KAH7835477.1"/>
    <property type="molecule type" value="Genomic_DNA"/>
</dbReference>